<evidence type="ECO:0000313" key="2">
    <source>
        <dbReference type="Proteomes" id="UP000432350"/>
    </source>
</evidence>
<organism evidence="1 2">
    <name type="scientific">Sphingobacterium multivorum</name>
    <dbReference type="NCBI Taxonomy" id="28454"/>
    <lineage>
        <taxon>Bacteria</taxon>
        <taxon>Pseudomonadati</taxon>
        <taxon>Bacteroidota</taxon>
        <taxon>Sphingobacteriia</taxon>
        <taxon>Sphingobacteriales</taxon>
        <taxon>Sphingobacteriaceae</taxon>
        <taxon>Sphingobacterium</taxon>
    </lineage>
</organism>
<dbReference type="EMBL" id="CABWMV010000006">
    <property type="protein sequence ID" value="VXC51748.1"/>
    <property type="molecule type" value="Genomic_DNA"/>
</dbReference>
<dbReference type="Proteomes" id="UP000432350">
    <property type="component" value="Unassembled WGS sequence"/>
</dbReference>
<evidence type="ECO:0000313" key="1">
    <source>
        <dbReference type="EMBL" id="VXC51748.1"/>
    </source>
</evidence>
<gene>
    <name evidence="1" type="ORF">SPHINGO8BC_140090</name>
</gene>
<reference evidence="1 2" key="1">
    <citation type="submission" date="2019-10" db="EMBL/GenBank/DDBJ databases">
        <authorList>
            <person name="Karimi E."/>
        </authorList>
    </citation>
    <scope>NUCLEOTIDE SEQUENCE [LARGE SCALE GENOMIC DNA]</scope>
    <source>
        <strain evidence="1">Sphingobacterium sp. 8BC</strain>
    </source>
</reference>
<sequence length="45" mass="5066">MLRIAEGVTKCLLDIKTIGFMAEIDVAVETIDCKSYRLYEVSILT</sequence>
<accession>A0A653ZAD9</accession>
<name>A0A653ZAD9_SPHMU</name>
<dbReference type="AlphaFoldDB" id="A0A653ZAD9"/>
<proteinExistence type="predicted"/>
<protein>
    <submittedName>
        <fullName evidence="1">Uncharacterized protein</fullName>
    </submittedName>
</protein>